<reference evidence="2" key="1">
    <citation type="journal article" date="2020" name="Nature">
        <title>Giant virus diversity and host interactions through global metagenomics.</title>
        <authorList>
            <person name="Schulz F."/>
            <person name="Roux S."/>
            <person name="Paez-Espino D."/>
            <person name="Jungbluth S."/>
            <person name="Walsh D.A."/>
            <person name="Denef V.J."/>
            <person name="McMahon K.D."/>
            <person name="Konstantinidis K.T."/>
            <person name="Eloe-Fadrosh E.A."/>
            <person name="Kyrpides N.C."/>
            <person name="Woyke T."/>
        </authorList>
    </citation>
    <scope>NUCLEOTIDE SEQUENCE</scope>
    <source>
        <strain evidence="1">GVMAG-M-3300022752-39</strain>
        <strain evidence="2">GVMAG-M-3300023179-86</strain>
    </source>
</reference>
<dbReference type="EMBL" id="MN739491">
    <property type="protein sequence ID" value="QHT08158.1"/>
    <property type="molecule type" value="Genomic_DNA"/>
</dbReference>
<evidence type="ECO:0000313" key="1">
    <source>
        <dbReference type="EMBL" id="QHT08158.1"/>
    </source>
</evidence>
<sequence length="43" mass="5611">MSRVFRTFEDYKKHPKYQECLDEWSEYFMEIIFKEMPNMEYYQ</sequence>
<proteinExistence type="predicted"/>
<evidence type="ECO:0000313" key="2">
    <source>
        <dbReference type="EMBL" id="QHT77436.1"/>
    </source>
</evidence>
<name>A0A6C0HB48_9ZZZZ</name>
<dbReference type="AlphaFoldDB" id="A0A6C0HB48"/>
<organism evidence="2">
    <name type="scientific">viral metagenome</name>
    <dbReference type="NCBI Taxonomy" id="1070528"/>
    <lineage>
        <taxon>unclassified sequences</taxon>
        <taxon>metagenomes</taxon>
        <taxon>organismal metagenomes</taxon>
    </lineage>
</organism>
<protein>
    <submittedName>
        <fullName evidence="2">Uncharacterized protein</fullName>
    </submittedName>
</protein>
<accession>A0A6C0HB48</accession>
<dbReference type="EMBL" id="MN739917">
    <property type="protein sequence ID" value="QHT77436.1"/>
    <property type="molecule type" value="Genomic_DNA"/>
</dbReference>